<comment type="caution">
    <text evidence="4">The sequence shown here is derived from an EMBL/GenBank/DDBJ whole genome shotgun (WGS) entry which is preliminary data.</text>
</comment>
<dbReference type="PROSITE" id="PS50005">
    <property type="entry name" value="TPR"/>
    <property type="match status" value="2"/>
</dbReference>
<evidence type="ECO:0000256" key="3">
    <source>
        <dbReference type="PROSITE-ProRule" id="PRU00339"/>
    </source>
</evidence>
<feature type="repeat" description="TPR" evidence="3">
    <location>
        <begin position="186"/>
        <end position="219"/>
    </location>
</feature>
<dbReference type="Pfam" id="PF13432">
    <property type="entry name" value="TPR_16"/>
    <property type="match status" value="3"/>
</dbReference>
<evidence type="ECO:0000256" key="1">
    <source>
        <dbReference type="ARBA" id="ARBA00022737"/>
    </source>
</evidence>
<protein>
    <submittedName>
        <fullName evidence="4">Tetratricopeptide repeat protein</fullName>
    </submittedName>
</protein>
<dbReference type="EMBL" id="JBHSGI010000025">
    <property type="protein sequence ID" value="MFC4670479.1"/>
    <property type="molecule type" value="Genomic_DNA"/>
</dbReference>
<dbReference type="SMART" id="SM00028">
    <property type="entry name" value="TPR"/>
    <property type="match status" value="6"/>
</dbReference>
<dbReference type="SUPFAM" id="SSF48452">
    <property type="entry name" value="TPR-like"/>
    <property type="match status" value="2"/>
</dbReference>
<feature type="non-terminal residue" evidence="4">
    <location>
        <position position="1"/>
    </location>
</feature>
<gene>
    <name evidence="4" type="ORF">ACFO5X_18090</name>
</gene>
<dbReference type="InterPro" id="IPR011990">
    <property type="entry name" value="TPR-like_helical_dom_sf"/>
</dbReference>
<sequence>LRHPRRRPHRRFGRRRQDRQVRVDAALAAHMVSGGARETVRRFCWDVGNTSRRGASLPPFANFFRRADSPIFQCVALWNWPAFRGRVSAMSIEISDVSRLSSRADAPCAVPGSAFFLRSTRRHLLPAAKIAVLVLLTAPVQAKPPLPDSQQSPASTCIAFKTSYLRLVDICREALDAQGASHSQRIDMLDSLGWALYGLDRDDEARATFERILTLDPASDDGHAGLGWLSYDEEDYTTAARHFEAALARSPNARVLAGLSASRFYATEIDADAAVELLDAALAIDPDYQWALRRKGWILVDAEEWKPAETAFRAAIKQDPSDANAQYGLAYLLSEQDRWKEALGPINRAVEEEPESAHALSRRSLIHYYLDHPKMALKDAEAVIELRPDWSEGFVRKARALDALGQRQEALALLAGADSRIANDDFLIYWRASLLLDDGQLEPAMEQIARNADGPDADFHDYLLQARIALQLEDRRVARSAIDSALSLRPKDRWALFYDAQVLVAEQSFFSAEASFDAAVSAGLAKSNLPEFLQALIGKGQLVQAIRMRARYALTP</sequence>
<feature type="repeat" description="TPR" evidence="3">
    <location>
        <begin position="323"/>
        <end position="356"/>
    </location>
</feature>
<keyword evidence="2 3" id="KW-0802">TPR repeat</keyword>
<reference evidence="5" key="1">
    <citation type="journal article" date="2019" name="Int. J. Syst. Evol. Microbiol.">
        <title>The Global Catalogue of Microorganisms (GCM) 10K type strain sequencing project: providing services to taxonomists for standard genome sequencing and annotation.</title>
        <authorList>
            <consortium name="The Broad Institute Genomics Platform"/>
            <consortium name="The Broad Institute Genome Sequencing Center for Infectious Disease"/>
            <person name="Wu L."/>
            <person name="Ma J."/>
        </authorList>
    </citation>
    <scope>NUCLEOTIDE SEQUENCE [LARGE SCALE GENOMIC DNA]</scope>
    <source>
        <strain evidence="5">CGMCC 4.7283</strain>
    </source>
</reference>
<evidence type="ECO:0000256" key="2">
    <source>
        <dbReference type="ARBA" id="ARBA00022803"/>
    </source>
</evidence>
<keyword evidence="1" id="KW-0677">Repeat</keyword>
<name>A0ABV9KKG2_9RHOB</name>
<dbReference type="PANTHER" id="PTHR44858">
    <property type="entry name" value="TETRATRICOPEPTIDE REPEAT PROTEIN 6"/>
    <property type="match status" value="1"/>
</dbReference>
<dbReference type="RefSeq" id="WP_380719579.1">
    <property type="nucleotide sequence ID" value="NZ_JBHSGI010000025.1"/>
</dbReference>
<dbReference type="Gene3D" id="1.25.40.10">
    <property type="entry name" value="Tetratricopeptide repeat domain"/>
    <property type="match status" value="3"/>
</dbReference>
<dbReference type="PANTHER" id="PTHR44858:SF1">
    <property type="entry name" value="UDP-N-ACETYLGLUCOSAMINE--PEPTIDE N-ACETYLGLUCOSAMINYLTRANSFERASE SPINDLY-RELATED"/>
    <property type="match status" value="1"/>
</dbReference>
<accession>A0ABV9KKG2</accession>
<evidence type="ECO:0000313" key="5">
    <source>
        <dbReference type="Proteomes" id="UP001595973"/>
    </source>
</evidence>
<dbReference type="Pfam" id="PF13174">
    <property type="entry name" value="TPR_6"/>
    <property type="match status" value="1"/>
</dbReference>
<dbReference type="InterPro" id="IPR019734">
    <property type="entry name" value="TPR_rpt"/>
</dbReference>
<dbReference type="InterPro" id="IPR050498">
    <property type="entry name" value="Ycf3"/>
</dbReference>
<proteinExistence type="predicted"/>
<evidence type="ECO:0000313" key="4">
    <source>
        <dbReference type="EMBL" id="MFC4670479.1"/>
    </source>
</evidence>
<dbReference type="Proteomes" id="UP001595973">
    <property type="component" value="Unassembled WGS sequence"/>
</dbReference>
<organism evidence="4 5">
    <name type="scientific">Seohaeicola nanhaiensis</name>
    <dbReference type="NCBI Taxonomy" id="1387282"/>
    <lineage>
        <taxon>Bacteria</taxon>
        <taxon>Pseudomonadati</taxon>
        <taxon>Pseudomonadota</taxon>
        <taxon>Alphaproteobacteria</taxon>
        <taxon>Rhodobacterales</taxon>
        <taxon>Roseobacteraceae</taxon>
        <taxon>Seohaeicola</taxon>
    </lineage>
</organism>
<keyword evidence="5" id="KW-1185">Reference proteome</keyword>